<proteinExistence type="predicted"/>
<keyword evidence="4" id="KW-1185">Reference proteome</keyword>
<comment type="caution">
    <text evidence="3">The sequence shown here is derived from an EMBL/GenBank/DDBJ whole genome shotgun (WGS) entry which is preliminary data.</text>
</comment>
<evidence type="ECO:0000256" key="1">
    <source>
        <dbReference type="SAM" id="Coils"/>
    </source>
</evidence>
<dbReference type="SUPFAM" id="SSF52540">
    <property type="entry name" value="P-loop containing nucleoside triphosphate hydrolases"/>
    <property type="match status" value="1"/>
</dbReference>
<dbReference type="InterPro" id="IPR049052">
    <property type="entry name" value="nSTAND1"/>
</dbReference>
<gene>
    <name evidence="3" type="ORF">VB854_29125</name>
</gene>
<dbReference type="InterPro" id="IPR011990">
    <property type="entry name" value="TPR-like_helical_dom_sf"/>
</dbReference>
<protein>
    <recommendedName>
        <fullName evidence="2">Novel STAND NTPase 1 domain-containing protein</fullName>
    </recommendedName>
</protein>
<dbReference type="InterPro" id="IPR019734">
    <property type="entry name" value="TPR_rpt"/>
</dbReference>
<evidence type="ECO:0000313" key="3">
    <source>
        <dbReference type="EMBL" id="MEA5522998.1"/>
    </source>
</evidence>
<dbReference type="Proteomes" id="UP001301728">
    <property type="component" value="Unassembled WGS sequence"/>
</dbReference>
<name>A0ABU5U700_9CYAN</name>
<dbReference type="RefSeq" id="WP_323221438.1">
    <property type="nucleotide sequence ID" value="NZ_JAYGHT010000197.1"/>
</dbReference>
<evidence type="ECO:0000259" key="2">
    <source>
        <dbReference type="Pfam" id="PF20703"/>
    </source>
</evidence>
<dbReference type="SUPFAM" id="SSF48452">
    <property type="entry name" value="TPR-like"/>
    <property type="match status" value="1"/>
</dbReference>
<dbReference type="Gene3D" id="3.40.50.300">
    <property type="entry name" value="P-loop containing nucleotide triphosphate hydrolases"/>
    <property type="match status" value="1"/>
</dbReference>
<reference evidence="3 4" key="1">
    <citation type="submission" date="2023-12" db="EMBL/GenBank/DDBJ databases">
        <title>Baltic Sea Cyanobacteria.</title>
        <authorList>
            <person name="Delbaje E."/>
            <person name="Fewer D.P."/>
            <person name="Shishido T.K."/>
        </authorList>
    </citation>
    <scope>NUCLEOTIDE SEQUENCE [LARGE SCALE GENOMIC DNA]</scope>
    <source>
        <strain evidence="3 4">CCNP 1315</strain>
    </source>
</reference>
<dbReference type="SMART" id="SM00028">
    <property type="entry name" value="TPR"/>
    <property type="match status" value="2"/>
</dbReference>
<sequence>MNSNPSEHLTIHNQNTLEQLAWAIEMGASEDNFSLIFAYCNSVQLRDRLIQKSKEICSVKIQEVKLKTEDKQLLVVIQAELDTATYQAVMISGFERVESLGELLISANRVREEFRKKFHFPIVFWVNDTVQSQFFRVARDLESWGTGSTLEFEVSTTEWIELIQEVTDTVFSELLEAGAGQYLPEVVHLSSEKIAELQSAKAELESQNFSLNADLEASLAFVLGCAKFGVSEEARQYYERSLQLWEGLYLPQIPLEIKGVNPPQPPLERGEILVRYGCVLFHLGIWWKKYADKPRSDRQNCYSESLTYLRRSLDCFEQAQRPDLVAKFINSLGEVLYFLGNWNALEKLAKQAIKLHKTYPDPIWLAHDYGILRSEVAIARSDWKQVKKLAEQAISILANAELHLPTSLSIRKEINRKWAQSYHLGWYYFSLGMAQRQLGKHEIAISHLEKARQQNNPIYDPYLYLLILAELIYIYQEKKDYLNAFRIKKRQQLIEYQFRFRAFVGAGRISLEIPEVDSHFADEERQQILAQEIEASGRGQNIKELIERISDSQNKLTIIYGSSGVGKSSLVQTGLIPALRQKTIETRTVLPVLQRVYANWIEQLCSRILRTFEELKINHRLKENSPLLKEQLEISIKPIIDQLKGNYESNLFTVLIFDQFEEFFFECKQPNQRKIFYEFLQECLNISSVRVILSLREDYLHYLLECNNRLIGLDVVNSDILSKDVLYYLGDFTKQEAKDVIERLTDQAEFSLEPELIEALVEDLSKERGTILPIELQIVGAQLQTEKITTFRQYQQQGDKGKLIERYLEDLMMNCGEENQQTVWELLLLLTDEKRTRPIKTKSEIKSALKLESGKHEIILSILVESGLILKFQDVSEEHYQLIHDYLVNPIRKMGYDFLLEKKLKNKFEDGIIYGSIIYG</sequence>
<dbReference type="Pfam" id="PF20703">
    <property type="entry name" value="nSTAND1"/>
    <property type="match status" value="1"/>
</dbReference>
<dbReference type="InterPro" id="IPR027417">
    <property type="entry name" value="P-loop_NTPase"/>
</dbReference>
<accession>A0ABU5U700</accession>
<feature type="domain" description="Novel STAND NTPase 1" evidence="2">
    <location>
        <begin position="537"/>
        <end position="888"/>
    </location>
</feature>
<dbReference type="EMBL" id="JAYGHT010000197">
    <property type="protein sequence ID" value="MEA5522998.1"/>
    <property type="molecule type" value="Genomic_DNA"/>
</dbReference>
<evidence type="ECO:0000313" key="4">
    <source>
        <dbReference type="Proteomes" id="UP001301728"/>
    </source>
</evidence>
<organism evidence="3 4">
    <name type="scientific">Limnoraphis robusta CCNP1315</name>
    <dbReference type="NCBI Taxonomy" id="3110306"/>
    <lineage>
        <taxon>Bacteria</taxon>
        <taxon>Bacillati</taxon>
        <taxon>Cyanobacteriota</taxon>
        <taxon>Cyanophyceae</taxon>
        <taxon>Oscillatoriophycideae</taxon>
        <taxon>Oscillatoriales</taxon>
        <taxon>Sirenicapillariaceae</taxon>
        <taxon>Limnoraphis</taxon>
    </lineage>
</organism>
<keyword evidence="1" id="KW-0175">Coiled coil</keyword>
<dbReference type="Gene3D" id="1.25.40.10">
    <property type="entry name" value="Tetratricopeptide repeat domain"/>
    <property type="match status" value="2"/>
</dbReference>
<feature type="coiled-coil region" evidence="1">
    <location>
        <begin position="187"/>
        <end position="214"/>
    </location>
</feature>